<reference evidence="5" key="1">
    <citation type="submission" date="2015-02" db="EMBL/GenBank/DDBJ databases">
        <authorList>
            <person name="Chooi Y.-H."/>
        </authorList>
    </citation>
    <scope>NUCLEOTIDE SEQUENCE [LARGE SCALE GENOMIC DNA]</scope>
    <source>
        <strain evidence="5">strain Y</strain>
    </source>
</reference>
<feature type="compositionally biased region" description="Low complexity" evidence="1">
    <location>
        <begin position="68"/>
        <end position="82"/>
    </location>
</feature>
<dbReference type="InterPro" id="IPR025640">
    <property type="entry name" value="GYF_2"/>
</dbReference>
<name>A0A0D6JLC9_9HYPH</name>
<protein>
    <recommendedName>
        <fullName evidence="3">GYF domain-containing protein</fullName>
    </recommendedName>
</protein>
<evidence type="ECO:0000256" key="1">
    <source>
        <dbReference type="SAM" id="MobiDB-lite"/>
    </source>
</evidence>
<dbReference type="RefSeq" id="WP_046500987.1">
    <property type="nucleotide sequence ID" value="NZ_LN829118.1"/>
</dbReference>
<feature type="compositionally biased region" description="Low complexity" evidence="1">
    <location>
        <begin position="99"/>
        <end position="124"/>
    </location>
</feature>
<accession>A0A0D6JLC9</accession>
<keyword evidence="5" id="KW-1185">Reference proteome</keyword>
<feature type="compositionally biased region" description="Acidic residues" evidence="1">
    <location>
        <begin position="167"/>
        <end position="177"/>
    </location>
</feature>
<dbReference type="AlphaFoldDB" id="A0A0D6JLC9"/>
<feature type="region of interest" description="Disordered" evidence="1">
    <location>
        <begin position="240"/>
        <end position="268"/>
    </location>
</feature>
<evidence type="ECO:0000259" key="3">
    <source>
        <dbReference type="Pfam" id="PF14237"/>
    </source>
</evidence>
<dbReference type="KEGG" id="fil:BN1229_v1_3927"/>
<keyword evidence="2" id="KW-0812">Transmembrane</keyword>
<dbReference type="Proteomes" id="UP000033187">
    <property type="component" value="Chromosome 1"/>
</dbReference>
<sequence>MTETPTATQWYIARDGAQHGPLSDAEIRMFVQSGHMRPTDLVWRPGFAEWQPAQSVFPPPAPTPPAAPSEQAPQSPSAHQAPGPRPHHSEPSQPRPEQRSPQAPSSPAAARPAAGNPASNPPGHAGAGGHPGHRPTTTGAPNRASQDPYSARQAGPHPASTHVAPTENEEEYLEDEAPPPRRRSRGAIALVAILVLIGAGGWLAATNQDTILAMANMTTNGDNGPPVVKAEGETKTAALDNSQSAANSPAPQPTPATPPSQSTQKPTVTPQMIDENFQRSQLWQQLKADFPEWYQTNIEEAARIVSAGTEADMSKHLIVQLVELRRKNAEHALAADTSKLINVAQSFLANLKSLASHSAATCYSFIGQGESSPAVIELFPQRGYGEAIEAQIAAIFEAVSDGRKSPVSRVRATKSDYDVLAAELTKLGWSKADLRVFADPKALAQTEHEKVCKMVQDWFSAHLAISDAAVQERLLFETLRPIVAG</sequence>
<dbReference type="KEGG" id="fiy:BN1229_v1_3915"/>
<gene>
    <name evidence="4" type="ORF">YBN1229_v1_3915</name>
</gene>
<feature type="compositionally biased region" description="Low complexity" evidence="1">
    <location>
        <begin position="259"/>
        <end position="268"/>
    </location>
</feature>
<dbReference type="Pfam" id="PF14237">
    <property type="entry name" value="GYF_2"/>
    <property type="match status" value="1"/>
</dbReference>
<organism evidence="4 5">
    <name type="scientific">Candidatus Filomicrobium marinum</name>
    <dbReference type="NCBI Taxonomy" id="1608628"/>
    <lineage>
        <taxon>Bacteria</taxon>
        <taxon>Pseudomonadati</taxon>
        <taxon>Pseudomonadota</taxon>
        <taxon>Alphaproteobacteria</taxon>
        <taxon>Hyphomicrobiales</taxon>
        <taxon>Hyphomicrobiaceae</taxon>
        <taxon>Filomicrobium</taxon>
    </lineage>
</organism>
<keyword evidence="2" id="KW-1133">Transmembrane helix</keyword>
<feature type="region of interest" description="Disordered" evidence="1">
    <location>
        <begin position="52"/>
        <end position="181"/>
    </location>
</feature>
<evidence type="ECO:0000313" key="4">
    <source>
        <dbReference type="EMBL" id="CPR22482.1"/>
    </source>
</evidence>
<dbReference type="EMBL" id="LN829119">
    <property type="protein sequence ID" value="CPR22482.1"/>
    <property type="molecule type" value="Genomic_DNA"/>
</dbReference>
<feature type="compositionally biased region" description="Pro residues" evidence="1">
    <location>
        <begin position="57"/>
        <end position="67"/>
    </location>
</feature>
<feature type="transmembrane region" description="Helical" evidence="2">
    <location>
        <begin position="187"/>
        <end position="205"/>
    </location>
</feature>
<evidence type="ECO:0000313" key="5">
    <source>
        <dbReference type="Proteomes" id="UP000033187"/>
    </source>
</evidence>
<keyword evidence="2" id="KW-0472">Membrane</keyword>
<proteinExistence type="predicted"/>
<evidence type="ECO:0000256" key="2">
    <source>
        <dbReference type="SAM" id="Phobius"/>
    </source>
</evidence>
<dbReference type="OrthoDB" id="9764015at2"/>
<feature type="domain" description="GYF" evidence="3">
    <location>
        <begin position="10"/>
        <end position="56"/>
    </location>
</feature>